<comment type="caution">
    <text evidence="14">The sequence shown here is derived from an EMBL/GenBank/DDBJ whole genome shotgun (WGS) entry which is preliminary data.</text>
</comment>
<dbReference type="SUPFAM" id="SSF51735">
    <property type="entry name" value="NAD(P)-binding Rossmann-fold domains"/>
    <property type="match status" value="1"/>
</dbReference>
<evidence type="ECO:0000256" key="8">
    <source>
        <dbReference type="ARBA" id="ARBA00032024"/>
    </source>
</evidence>
<protein>
    <recommendedName>
        <fullName evidence="4 10">2-dehydropantoate 2-reductase</fullName>
        <ecNumber evidence="3 10">1.1.1.169</ecNumber>
    </recommendedName>
    <alternativeName>
        <fullName evidence="8 10">Ketopantoate reductase</fullName>
    </alternativeName>
</protein>
<evidence type="ECO:0000259" key="13">
    <source>
        <dbReference type="Pfam" id="PF08546"/>
    </source>
</evidence>
<dbReference type="Gene3D" id="3.40.50.720">
    <property type="entry name" value="NAD(P)-binding Rossmann-like Domain"/>
    <property type="match status" value="1"/>
</dbReference>
<dbReference type="SUPFAM" id="SSF48179">
    <property type="entry name" value="6-phosphogluconate dehydrogenase C-terminal domain-like"/>
    <property type="match status" value="1"/>
</dbReference>
<evidence type="ECO:0000256" key="10">
    <source>
        <dbReference type="RuleBase" id="RU362068"/>
    </source>
</evidence>
<organism evidence="14 15">
    <name type="scientific">Endozoicomonas gorgoniicola</name>
    <dbReference type="NCBI Taxonomy" id="1234144"/>
    <lineage>
        <taxon>Bacteria</taxon>
        <taxon>Pseudomonadati</taxon>
        <taxon>Pseudomonadota</taxon>
        <taxon>Gammaproteobacteria</taxon>
        <taxon>Oceanospirillales</taxon>
        <taxon>Endozoicomonadaceae</taxon>
        <taxon>Endozoicomonas</taxon>
    </lineage>
</organism>
<dbReference type="Gene3D" id="1.10.1040.10">
    <property type="entry name" value="N-(1-d-carboxylethyl)-l-norvaline Dehydrogenase, domain 2"/>
    <property type="match status" value="1"/>
</dbReference>
<dbReference type="Pfam" id="PF02558">
    <property type="entry name" value="ApbA"/>
    <property type="match status" value="1"/>
</dbReference>
<sequence length="307" mass="33948">MSSHPWYILGAGSIGCLWAATLHLATGCSPVMIVRNREHYINKKTDNTAVLTLTHLDKTETRHPVSVMTADEITTPIHQLIVCTKAGDALTAMNSIRPVLAKHGNVLLLQNGMGSQEAVAKAFPTQNIWIGSTTDGAWIREPLHVHHAGQGLTEIGCFNHQSATEFLCQFQGFPLKMTASKDIKNVLWQKLAVNCAINGLTALFDCQNGALLDNDKKSLMDELTDEFVHVSNTLGRTTPESLHEKVYEVCRLTAANHSSTCMDARLQRRTELAFINGYLIRVAEKEGLTLPAHQQLMDRLSQKGVRW</sequence>
<dbReference type="NCBIfam" id="TIGR00745">
    <property type="entry name" value="apbA_panE"/>
    <property type="match status" value="1"/>
</dbReference>
<dbReference type="EC" id="1.1.1.169" evidence="3 10"/>
<keyword evidence="7 10" id="KW-0560">Oxidoreductase</keyword>
<dbReference type="InterPro" id="IPR013328">
    <property type="entry name" value="6PGD_dom2"/>
</dbReference>
<feature type="domain" description="Ketopantoate reductase N-terminal" evidence="12">
    <location>
        <begin position="6"/>
        <end position="159"/>
    </location>
</feature>
<evidence type="ECO:0000256" key="6">
    <source>
        <dbReference type="ARBA" id="ARBA00022857"/>
    </source>
</evidence>
<dbReference type="EMBL" id="JAPFCC010000001">
    <property type="protein sequence ID" value="MCW7554367.1"/>
    <property type="molecule type" value="Genomic_DNA"/>
</dbReference>
<dbReference type="InterPro" id="IPR036291">
    <property type="entry name" value="NAD(P)-bd_dom_sf"/>
</dbReference>
<dbReference type="PANTHER" id="PTHR43765">
    <property type="entry name" value="2-DEHYDROPANTOATE 2-REDUCTASE-RELATED"/>
    <property type="match status" value="1"/>
</dbReference>
<evidence type="ECO:0000256" key="3">
    <source>
        <dbReference type="ARBA" id="ARBA00013014"/>
    </source>
</evidence>
<keyword evidence="11" id="KW-1133">Transmembrane helix</keyword>
<name>A0ABT3MYA9_9GAMM</name>
<keyword evidence="6 10" id="KW-0521">NADP</keyword>
<evidence type="ECO:0000313" key="15">
    <source>
        <dbReference type="Proteomes" id="UP001209854"/>
    </source>
</evidence>
<evidence type="ECO:0000259" key="12">
    <source>
        <dbReference type="Pfam" id="PF02558"/>
    </source>
</evidence>
<dbReference type="InterPro" id="IPR003710">
    <property type="entry name" value="ApbA"/>
</dbReference>
<comment type="pathway">
    <text evidence="1 10">Cofactor biosynthesis; (R)-pantothenate biosynthesis; (R)-pantoate from 3-methyl-2-oxobutanoate: step 2/2.</text>
</comment>
<evidence type="ECO:0000256" key="11">
    <source>
        <dbReference type="SAM" id="Phobius"/>
    </source>
</evidence>
<evidence type="ECO:0000256" key="1">
    <source>
        <dbReference type="ARBA" id="ARBA00004994"/>
    </source>
</evidence>
<feature type="domain" description="Ketopantoate reductase C-terminal" evidence="13">
    <location>
        <begin position="182"/>
        <end position="303"/>
    </location>
</feature>
<dbReference type="RefSeq" id="WP_262564113.1">
    <property type="nucleotide sequence ID" value="NZ_JAPFCC010000001.1"/>
</dbReference>
<dbReference type="InterPro" id="IPR013752">
    <property type="entry name" value="KPA_reductase"/>
</dbReference>
<reference evidence="14 15" key="1">
    <citation type="submission" date="2022-10" db="EMBL/GenBank/DDBJ databases">
        <title>High-quality genome sequences of two octocoral-associated bacteria, Endozoicomonas euniceicola EF212 and Endozoicomonas gorgoniicola PS125.</title>
        <authorList>
            <person name="Chiou Y.-J."/>
            <person name="Chen Y.-H."/>
        </authorList>
    </citation>
    <scope>NUCLEOTIDE SEQUENCE [LARGE SCALE GENOMIC DNA]</scope>
    <source>
        <strain evidence="14 15">PS125</strain>
    </source>
</reference>
<evidence type="ECO:0000256" key="7">
    <source>
        <dbReference type="ARBA" id="ARBA00023002"/>
    </source>
</evidence>
<dbReference type="InterPro" id="IPR013332">
    <property type="entry name" value="KPR_N"/>
</dbReference>
<dbReference type="PANTHER" id="PTHR43765:SF2">
    <property type="entry name" value="2-DEHYDROPANTOATE 2-REDUCTASE"/>
    <property type="match status" value="1"/>
</dbReference>
<keyword evidence="11" id="KW-0472">Membrane</keyword>
<feature type="transmembrane region" description="Helical" evidence="11">
    <location>
        <begin position="6"/>
        <end position="34"/>
    </location>
</feature>
<dbReference type="InterPro" id="IPR008927">
    <property type="entry name" value="6-PGluconate_DH-like_C_sf"/>
</dbReference>
<keyword evidence="15" id="KW-1185">Reference proteome</keyword>
<evidence type="ECO:0000256" key="5">
    <source>
        <dbReference type="ARBA" id="ARBA00022655"/>
    </source>
</evidence>
<evidence type="ECO:0000256" key="2">
    <source>
        <dbReference type="ARBA" id="ARBA00007870"/>
    </source>
</evidence>
<dbReference type="Pfam" id="PF08546">
    <property type="entry name" value="ApbA_C"/>
    <property type="match status" value="1"/>
</dbReference>
<comment type="similarity">
    <text evidence="2 10">Belongs to the ketopantoate reductase family.</text>
</comment>
<gene>
    <name evidence="14" type="ORF">NX722_17415</name>
</gene>
<comment type="catalytic activity">
    <reaction evidence="9 10">
        <text>(R)-pantoate + NADP(+) = 2-dehydropantoate + NADPH + H(+)</text>
        <dbReference type="Rhea" id="RHEA:16233"/>
        <dbReference type="ChEBI" id="CHEBI:11561"/>
        <dbReference type="ChEBI" id="CHEBI:15378"/>
        <dbReference type="ChEBI" id="CHEBI:15980"/>
        <dbReference type="ChEBI" id="CHEBI:57783"/>
        <dbReference type="ChEBI" id="CHEBI:58349"/>
        <dbReference type="EC" id="1.1.1.169"/>
    </reaction>
</comment>
<keyword evidence="5 10" id="KW-0566">Pantothenate biosynthesis</keyword>
<proteinExistence type="inferred from homology"/>
<evidence type="ECO:0000256" key="9">
    <source>
        <dbReference type="ARBA" id="ARBA00048793"/>
    </source>
</evidence>
<dbReference type="InterPro" id="IPR050838">
    <property type="entry name" value="Ketopantoate_reductase"/>
</dbReference>
<keyword evidence="11" id="KW-0812">Transmembrane</keyword>
<dbReference type="Proteomes" id="UP001209854">
    <property type="component" value="Unassembled WGS sequence"/>
</dbReference>
<evidence type="ECO:0000313" key="14">
    <source>
        <dbReference type="EMBL" id="MCW7554367.1"/>
    </source>
</evidence>
<comment type="function">
    <text evidence="10">Catalyzes the NADPH-dependent reduction of ketopantoate into pantoic acid.</text>
</comment>
<evidence type="ECO:0000256" key="4">
    <source>
        <dbReference type="ARBA" id="ARBA00019465"/>
    </source>
</evidence>
<accession>A0ABT3MYA9</accession>